<dbReference type="Proteomes" id="UP001168990">
    <property type="component" value="Unassembled WGS sequence"/>
</dbReference>
<reference evidence="12" key="2">
    <citation type="submission" date="2023-03" db="EMBL/GenBank/DDBJ databases">
        <authorList>
            <person name="Inwood S.N."/>
            <person name="Skelly J.G."/>
            <person name="Guhlin J."/>
            <person name="Harrop T.W.R."/>
            <person name="Goldson S.G."/>
            <person name="Dearden P.K."/>
        </authorList>
    </citation>
    <scope>NUCLEOTIDE SEQUENCE</scope>
    <source>
        <strain evidence="12">Irish</strain>
        <tissue evidence="12">Whole body</tissue>
    </source>
</reference>
<name>A0AA39KJN0_9HYME</name>
<feature type="domain" description="G-protein coupled receptors family 1 profile" evidence="11">
    <location>
        <begin position="48"/>
        <end position="233"/>
    </location>
</feature>
<dbReference type="Gene3D" id="1.20.1070.10">
    <property type="entry name" value="Rhodopsin 7-helix transmembrane proteins"/>
    <property type="match status" value="1"/>
</dbReference>
<dbReference type="PRINTS" id="PR00237">
    <property type="entry name" value="GPCRRHODOPSN"/>
</dbReference>
<evidence type="ECO:0000256" key="5">
    <source>
        <dbReference type="ARBA" id="ARBA00022989"/>
    </source>
</evidence>
<evidence type="ECO:0000313" key="13">
    <source>
        <dbReference type="Proteomes" id="UP001168990"/>
    </source>
</evidence>
<dbReference type="SUPFAM" id="SSF81321">
    <property type="entry name" value="Family A G protein-coupled receptor-like"/>
    <property type="match status" value="1"/>
</dbReference>
<dbReference type="Pfam" id="PF00001">
    <property type="entry name" value="7tm_1"/>
    <property type="match status" value="1"/>
</dbReference>
<comment type="subcellular location">
    <subcellularLocation>
        <location evidence="1">Cell membrane</location>
        <topology evidence="1">Multi-pass membrane protein</topology>
    </subcellularLocation>
</comment>
<dbReference type="AlphaFoldDB" id="A0AA39KJN0"/>
<keyword evidence="9" id="KW-0807">Transducer</keyword>
<dbReference type="InterPro" id="IPR050569">
    <property type="entry name" value="TAAR"/>
</dbReference>
<feature type="transmembrane region" description="Helical" evidence="10">
    <location>
        <begin position="36"/>
        <end position="58"/>
    </location>
</feature>
<comment type="caution">
    <text evidence="12">The sequence shown here is derived from an EMBL/GenBank/DDBJ whole genome shotgun (WGS) entry which is preliminary data.</text>
</comment>
<evidence type="ECO:0000256" key="2">
    <source>
        <dbReference type="ARBA" id="ARBA00010663"/>
    </source>
</evidence>
<dbReference type="PANTHER" id="PTHR24249:SF372">
    <property type="entry name" value="G-PROTEIN COUPLED RECEPTORS FAMILY 1 PROFILE DOMAIN-CONTAINING PROTEIN"/>
    <property type="match status" value="1"/>
</dbReference>
<evidence type="ECO:0000256" key="1">
    <source>
        <dbReference type="ARBA" id="ARBA00004651"/>
    </source>
</evidence>
<evidence type="ECO:0000256" key="9">
    <source>
        <dbReference type="ARBA" id="ARBA00023224"/>
    </source>
</evidence>
<keyword evidence="6" id="KW-0297">G-protein coupled receptor</keyword>
<feature type="transmembrane region" description="Helical" evidence="10">
    <location>
        <begin position="172"/>
        <end position="195"/>
    </location>
</feature>
<evidence type="ECO:0000256" key="6">
    <source>
        <dbReference type="ARBA" id="ARBA00023040"/>
    </source>
</evidence>
<proteinExistence type="inferred from homology"/>
<evidence type="ECO:0000256" key="4">
    <source>
        <dbReference type="ARBA" id="ARBA00022692"/>
    </source>
</evidence>
<protein>
    <recommendedName>
        <fullName evidence="11">G-protein coupled receptors family 1 profile domain-containing protein</fullName>
    </recommendedName>
</protein>
<organism evidence="12 13">
    <name type="scientific">Microctonus aethiopoides</name>
    <dbReference type="NCBI Taxonomy" id="144406"/>
    <lineage>
        <taxon>Eukaryota</taxon>
        <taxon>Metazoa</taxon>
        <taxon>Ecdysozoa</taxon>
        <taxon>Arthropoda</taxon>
        <taxon>Hexapoda</taxon>
        <taxon>Insecta</taxon>
        <taxon>Pterygota</taxon>
        <taxon>Neoptera</taxon>
        <taxon>Endopterygota</taxon>
        <taxon>Hymenoptera</taxon>
        <taxon>Apocrita</taxon>
        <taxon>Ichneumonoidea</taxon>
        <taxon>Braconidae</taxon>
        <taxon>Euphorinae</taxon>
        <taxon>Microctonus</taxon>
    </lineage>
</organism>
<evidence type="ECO:0000256" key="10">
    <source>
        <dbReference type="SAM" id="Phobius"/>
    </source>
</evidence>
<feature type="transmembrane region" description="Helical" evidence="10">
    <location>
        <begin position="126"/>
        <end position="151"/>
    </location>
</feature>
<keyword evidence="13" id="KW-1185">Reference proteome</keyword>
<dbReference type="PROSITE" id="PS50262">
    <property type="entry name" value="G_PROTEIN_RECEP_F1_2"/>
    <property type="match status" value="1"/>
</dbReference>
<dbReference type="InterPro" id="IPR017452">
    <property type="entry name" value="GPCR_Rhodpsn_7TM"/>
</dbReference>
<evidence type="ECO:0000256" key="3">
    <source>
        <dbReference type="ARBA" id="ARBA00022475"/>
    </source>
</evidence>
<accession>A0AA39KJN0</accession>
<keyword evidence="3" id="KW-1003">Cell membrane</keyword>
<keyword evidence="7 10" id="KW-0472">Membrane</keyword>
<keyword evidence="5 10" id="KW-1133">Transmembrane helix</keyword>
<evidence type="ECO:0000259" key="11">
    <source>
        <dbReference type="PROSITE" id="PS50262"/>
    </source>
</evidence>
<gene>
    <name evidence="12" type="ORF">PV328_002490</name>
</gene>
<evidence type="ECO:0000313" key="12">
    <source>
        <dbReference type="EMBL" id="KAK0163796.1"/>
    </source>
</evidence>
<feature type="transmembrane region" description="Helical" evidence="10">
    <location>
        <begin position="79"/>
        <end position="100"/>
    </location>
</feature>
<evidence type="ECO:0000256" key="7">
    <source>
        <dbReference type="ARBA" id="ARBA00023136"/>
    </source>
</evidence>
<reference evidence="12" key="1">
    <citation type="journal article" date="2023" name="bioRxiv">
        <title>Scaffold-level genome assemblies of two parasitoid biocontrol wasps reveal the parthenogenesis mechanism and an associated novel virus.</title>
        <authorList>
            <person name="Inwood S."/>
            <person name="Skelly J."/>
            <person name="Guhlin J."/>
            <person name="Harrop T."/>
            <person name="Goldson S."/>
            <person name="Dearden P."/>
        </authorList>
    </citation>
    <scope>NUCLEOTIDE SEQUENCE</scope>
    <source>
        <strain evidence="12">Irish</strain>
        <tissue evidence="12">Whole body</tissue>
    </source>
</reference>
<keyword evidence="8" id="KW-0675">Receptor</keyword>
<keyword evidence="4 10" id="KW-0812">Transmembrane</keyword>
<sequence length="931" mass="104667">MWDIKIYIQQVGVFMPFGIHLELSGISESGISSISIIPYCIVIALCSVSVLISVAIAVDRLTSLAQPLRYKNIITHSSVERYIAVFWIYAIGVGLSPLIYSQVMGLQQSNSESSRFAAAIQPPVRVFLVIAVWAPSALVLLGCYIYVYLVARAHARAIYTVELSFRHQTQTLALPRYGQTLAVTVGAFLILWLPFQACMLLDIVCGTKILSDWSVVWLGLPIFAHSGVNPWIYAFHHGEMRVAAGKIAEDIIALFGIHPSRYGCSPMGRGGSNLELAEVNNKSNNEGEHRPPVEDCFAAKYHNNFYSRERCGELASNDTDISPEGNNLDQHRSHCSEFTADIVEENVDDLSQMLRADYAYNRCHIIDANHNVGKIKNLKYLLDPTFNKIRHLRRLNQKATIDCEGKKYPRHCEEPKFISYQNLKSDFNNRKIMKLNTLSDPMLNAEIPYNESSDINEELQNETLRLCQRRDSGLASMSDPNIKGINMMKTRNHQVTSDCHDYSVLSLNYSQCLPTNRKQDKKITCEINTGKTRGEIASKWRNASKQLTVTANKLSSLFHLDLYRPNNLQCSNACLDIQAIPSDSDSIRHSESISGLDRSTCSRLLEPARLMNSLTVPTIRSEPPSPIDPCPLGSLREEEDSLEELSGICQSQVQHHGYNKSPVRHSDPIPYVFLNIEDFDREINANEKHSIDPEKLTQALIYTNKKPIENITLSQSLFPEHNSIKFNSRRPSELRWSEASRSQEILSNVNDKHQKSPSSYSVNNFHGFNSNSDFNDVTCLDSFMCPDALSSSLRESYFETPSIQNSDVFTSFDEPEIDESSFNTRQLILPTVHSSSVSSVNYKDPNEEIINQSKSTESLMMSCRHAILRVQSVKRRSKNRIGLNGKSSIINYSKRKLTNAPLAISTPIDISTPTLKPTNEMKGIPGIGVRV</sequence>
<dbReference type="GO" id="GO:0005886">
    <property type="term" value="C:plasma membrane"/>
    <property type="evidence" value="ECO:0007669"/>
    <property type="project" value="UniProtKB-SubCell"/>
</dbReference>
<dbReference type="GO" id="GO:0004930">
    <property type="term" value="F:G protein-coupled receptor activity"/>
    <property type="evidence" value="ECO:0007669"/>
    <property type="project" value="UniProtKB-KW"/>
</dbReference>
<dbReference type="EMBL" id="JAQQBS010001422">
    <property type="protein sequence ID" value="KAK0163796.1"/>
    <property type="molecule type" value="Genomic_DNA"/>
</dbReference>
<dbReference type="PANTHER" id="PTHR24249">
    <property type="entry name" value="HISTAMINE RECEPTOR-RELATED G-PROTEIN COUPLED RECEPTOR"/>
    <property type="match status" value="1"/>
</dbReference>
<comment type="similarity">
    <text evidence="2">Belongs to the G-protein coupled receptor 1 family.</text>
</comment>
<evidence type="ECO:0000256" key="8">
    <source>
        <dbReference type="ARBA" id="ARBA00023170"/>
    </source>
</evidence>
<dbReference type="InterPro" id="IPR000276">
    <property type="entry name" value="GPCR_Rhodpsn"/>
</dbReference>